<organism evidence="2 3">
    <name type="scientific">Candidatus Merdicola faecigallinarum</name>
    <dbReference type="NCBI Taxonomy" id="2840862"/>
    <lineage>
        <taxon>Bacteria</taxon>
        <taxon>Bacillati</taxon>
        <taxon>Bacillota</taxon>
        <taxon>Clostridia</taxon>
        <taxon>Candidatus Merdicola</taxon>
    </lineage>
</organism>
<evidence type="ECO:0000256" key="1">
    <source>
        <dbReference type="SAM" id="Phobius"/>
    </source>
</evidence>
<evidence type="ECO:0000313" key="2">
    <source>
        <dbReference type="EMBL" id="HIU52441.1"/>
    </source>
</evidence>
<reference evidence="2" key="2">
    <citation type="journal article" date="2021" name="PeerJ">
        <title>Extensive microbial diversity within the chicken gut microbiome revealed by metagenomics and culture.</title>
        <authorList>
            <person name="Gilroy R."/>
            <person name="Ravi A."/>
            <person name="Getino M."/>
            <person name="Pursley I."/>
            <person name="Horton D.L."/>
            <person name="Alikhan N.F."/>
            <person name="Baker D."/>
            <person name="Gharbi K."/>
            <person name="Hall N."/>
            <person name="Watson M."/>
            <person name="Adriaenssens E.M."/>
            <person name="Foster-Nyarko E."/>
            <person name="Jarju S."/>
            <person name="Secka A."/>
            <person name="Antonio M."/>
            <person name="Oren A."/>
            <person name="Chaudhuri R.R."/>
            <person name="La Ragione R."/>
            <person name="Hildebrand F."/>
            <person name="Pallen M.J."/>
        </authorList>
    </citation>
    <scope>NUCLEOTIDE SEQUENCE</scope>
    <source>
        <strain evidence="2">CHK195-15760</strain>
    </source>
</reference>
<keyword evidence="1" id="KW-0472">Membrane</keyword>
<proteinExistence type="predicted"/>
<keyword evidence="1" id="KW-0812">Transmembrane</keyword>
<dbReference type="Proteomes" id="UP000824093">
    <property type="component" value="Unassembled WGS sequence"/>
</dbReference>
<sequence>MENAAHALIIAGSVLIGLLILGALVFTYREITDSEGSEQEKIKLQQIDEFNKQYTSFEKKLYGSELLSLVNKAIDYDNRIDVEQSGYTKISIIVKVNRQTDFINIGDYTINNEQNKNLFTSKLTKIEQIKNTYGGDQYLQRLVALYNGGSTKEEALKDLLEEIGIDISSPSKLDKAKEDLKTYYGYIEFKRKQFKHIETNYDKNGNGRIISMSYEEIN</sequence>
<comment type="caution">
    <text evidence="2">The sequence shown here is derived from an EMBL/GenBank/DDBJ whole genome shotgun (WGS) entry which is preliminary data.</text>
</comment>
<keyword evidence="1" id="KW-1133">Transmembrane helix</keyword>
<name>A0A9D1M2F9_9FIRM</name>
<reference evidence="2" key="1">
    <citation type="submission" date="2020-10" db="EMBL/GenBank/DDBJ databases">
        <authorList>
            <person name="Gilroy R."/>
        </authorList>
    </citation>
    <scope>NUCLEOTIDE SEQUENCE</scope>
    <source>
        <strain evidence="2">CHK195-15760</strain>
    </source>
</reference>
<protein>
    <submittedName>
        <fullName evidence="2">Uncharacterized protein</fullName>
    </submittedName>
</protein>
<dbReference type="AlphaFoldDB" id="A0A9D1M2F9"/>
<dbReference type="EMBL" id="DVNH01000063">
    <property type="protein sequence ID" value="HIU52441.1"/>
    <property type="molecule type" value="Genomic_DNA"/>
</dbReference>
<feature type="transmembrane region" description="Helical" evidence="1">
    <location>
        <begin position="6"/>
        <end position="28"/>
    </location>
</feature>
<gene>
    <name evidence="2" type="ORF">IAB70_07545</name>
</gene>
<accession>A0A9D1M2F9</accession>
<evidence type="ECO:0000313" key="3">
    <source>
        <dbReference type="Proteomes" id="UP000824093"/>
    </source>
</evidence>